<dbReference type="InterPro" id="IPR000488">
    <property type="entry name" value="Death_dom"/>
</dbReference>
<evidence type="ECO:0000313" key="4">
    <source>
        <dbReference type="Proteomes" id="UP001164746"/>
    </source>
</evidence>
<feature type="region of interest" description="Disordered" evidence="1">
    <location>
        <begin position="596"/>
        <end position="615"/>
    </location>
</feature>
<dbReference type="PROSITE" id="PS50017">
    <property type="entry name" value="DEATH_DOMAIN"/>
    <property type="match status" value="1"/>
</dbReference>
<proteinExistence type="predicted"/>
<name>A0ABY7FVR9_MYAAR</name>
<gene>
    <name evidence="3" type="ORF">MAR_011989</name>
</gene>
<sequence>MNRPTKRPSLNGEDLAKPASLLPVKALRDLGRMLHQPLHMSGTWEMVAEELGYGVQDIQQFATSASVQQERFPGEQMLQHWAAQGAGRTLFVLHTVLHNAGMHECVEYLEKEIYNGVVTMSLMVCIRHDDSNCTEHINVRTRSDSTILDSLRNDLAQPIDVCYRLLDSGVSWTGTLSRELKGRQLMLLKLSSSSPTEQDPTIGSSIDVLKIIRKPRSLNTSGSESFQSTSQASNVIFETTRFPYNDPMTFKPTVVSSQCPAPINTVVQVGNERSNSSENNSAINEEGSKTMATYYRSVTRTLPLPTQLVSTATSPGLRNGESSTYDCDSNKTLQNEPMQTWINRSDKCLDTDNIQGIQRVSTHGHWKSYSEISMCSSTKKGTLERNIYSGILSPIKRSSIGSKAESINKVSMNIPVSSMEHPNKTVTALAENSKEPQMDTEENNFNEASFTRTHFNDTQGEPYINKDKVENSRVMHNEVLSLSDNECEYVTYSDFTKAYKGKDNAVGSEYSDWECNSFADDMSAGIGDVTFLPSDVNFDIGIHVEKEDNEIDSDNCDATSDIDTSSITYLKSVAQKEIQDHANGLYQKRSESGFVNEGVIKKEERNDDNDYPSSDSSNFQFASSCNLNSLQSYHLQTIDDCGKTIPTHLESDRYPEINTNRNGCTNSTSMSELCGLRRNVPGRLNRKTKGFRNRNTMCGGYLGKAETKQSYEVLRRFQSCPTESVYIDSTTADVDTIADVFSIVASTTPANESLPVDSNSDTDSFDVFVPKRRTFPKATLDRSNDKVKRTRHTLSPSNQPRVSFDINTPSETERLPKSIAMESCDETGHTATFVAANACRNNSKTDSRDGDLAYLGKPSTLQNFPEFQNVSLNSRSSLSTGSEHSSDRGDNWRPRLPLRNSATLRPSFVEPARAVPAGRSSKSLDHLLKGDNLFDHYNTRLRSYPGWSPKETDFTVERTMSSVRQLDSYFILWYSRLKKNLIITVTSVGQILHTRVHTKIVEGDRLMYYVTKDKMFNHVIHLLEHVTMHGLRSHGENRRSGSRNSRFTVLLKRPVEVCYNSKTISV</sequence>
<dbReference type="InterPro" id="IPR011029">
    <property type="entry name" value="DEATH-like_dom_sf"/>
</dbReference>
<accession>A0ABY7FVR9</accession>
<dbReference type="Pfam" id="PF00531">
    <property type="entry name" value="Death"/>
    <property type="match status" value="1"/>
</dbReference>
<dbReference type="Proteomes" id="UP001164746">
    <property type="component" value="Chromosome 14"/>
</dbReference>
<feature type="compositionally biased region" description="Basic and acidic residues" evidence="1">
    <location>
        <begin position="884"/>
        <end position="893"/>
    </location>
</feature>
<feature type="region of interest" description="Disordered" evidence="1">
    <location>
        <begin position="874"/>
        <end position="898"/>
    </location>
</feature>
<dbReference type="EMBL" id="CP111025">
    <property type="protein sequence ID" value="WAR26285.1"/>
    <property type="molecule type" value="Genomic_DNA"/>
</dbReference>
<dbReference type="Gene3D" id="1.10.533.10">
    <property type="entry name" value="Death Domain, Fas"/>
    <property type="match status" value="1"/>
</dbReference>
<dbReference type="SUPFAM" id="SSF47986">
    <property type="entry name" value="DEATH domain"/>
    <property type="match status" value="1"/>
</dbReference>
<keyword evidence="4" id="KW-1185">Reference proteome</keyword>
<organism evidence="3 4">
    <name type="scientific">Mya arenaria</name>
    <name type="common">Soft-shell clam</name>
    <dbReference type="NCBI Taxonomy" id="6604"/>
    <lineage>
        <taxon>Eukaryota</taxon>
        <taxon>Metazoa</taxon>
        <taxon>Spiralia</taxon>
        <taxon>Lophotrochozoa</taxon>
        <taxon>Mollusca</taxon>
        <taxon>Bivalvia</taxon>
        <taxon>Autobranchia</taxon>
        <taxon>Heteroconchia</taxon>
        <taxon>Euheterodonta</taxon>
        <taxon>Imparidentia</taxon>
        <taxon>Neoheterodontei</taxon>
        <taxon>Myida</taxon>
        <taxon>Myoidea</taxon>
        <taxon>Myidae</taxon>
        <taxon>Mya</taxon>
    </lineage>
</organism>
<reference evidence="3" key="1">
    <citation type="submission" date="2022-11" db="EMBL/GenBank/DDBJ databases">
        <title>Centuries of genome instability and evolution in soft-shell clam transmissible cancer (bioRxiv).</title>
        <authorList>
            <person name="Hart S.F.M."/>
            <person name="Yonemitsu M.A."/>
            <person name="Giersch R.M."/>
            <person name="Beal B.F."/>
            <person name="Arriagada G."/>
            <person name="Davis B.W."/>
            <person name="Ostrander E.A."/>
            <person name="Goff S.P."/>
            <person name="Metzger M.J."/>
        </authorList>
    </citation>
    <scope>NUCLEOTIDE SEQUENCE</scope>
    <source>
        <strain evidence="3">MELC-2E11</strain>
        <tissue evidence="3">Siphon/mantle</tissue>
    </source>
</reference>
<evidence type="ECO:0000259" key="2">
    <source>
        <dbReference type="PROSITE" id="PS50017"/>
    </source>
</evidence>
<feature type="domain" description="Death" evidence="2">
    <location>
        <begin position="44"/>
        <end position="113"/>
    </location>
</feature>
<evidence type="ECO:0000256" key="1">
    <source>
        <dbReference type="SAM" id="MobiDB-lite"/>
    </source>
</evidence>
<evidence type="ECO:0000313" key="3">
    <source>
        <dbReference type="EMBL" id="WAR26285.1"/>
    </source>
</evidence>
<dbReference type="SMART" id="SM00005">
    <property type="entry name" value="DEATH"/>
    <property type="match status" value="1"/>
</dbReference>
<protein>
    <recommendedName>
        <fullName evidence="2">Death domain-containing protein</fullName>
    </recommendedName>
</protein>